<dbReference type="RefSeq" id="WP_013998250.1">
    <property type="nucleotide sequence ID" value="NC_015846.1"/>
</dbReference>
<evidence type="ECO:0008006" key="3">
    <source>
        <dbReference type="Google" id="ProtNLM"/>
    </source>
</evidence>
<name>F9YUN4_CAPCC</name>
<evidence type="ECO:0000313" key="2">
    <source>
        <dbReference type="Proteomes" id="UP000008895"/>
    </source>
</evidence>
<accession>F9YUN4</accession>
<dbReference type="AlphaFoldDB" id="F9YUN4"/>
<dbReference type="Proteomes" id="UP000008895">
    <property type="component" value="Chromosome"/>
</dbReference>
<sequence>MRFNFFSRWFAIGMIAAALVMTGCSKDDKNDEPKLNNAVRIDGETKPIVKAKINKSELADNNYEMHIYLSEKEGFEIHVAKQHHEGQTIDLTKKEPERDGGGYWYVGYYKSEEIIFTAYAGPGVSDPVFQSGTLYVKRLDDVDGQPVFEIELKNGKVKAEGGYGDGKEHTISFHYKGKLELFKEDNTIKDNAVMIDGETKPIVGAKIDEDRLAKNNYNMYIYLSESEYVRIMATKEYHEGKIIDLTKKELEHEGWYWSVEYYESGETILDTFADPDQQNYPVFQSGTLYLKRLDDANGQPVFEIKLENGKVKGEEEYGDGKEHTIRLYYAGKLELL</sequence>
<gene>
    <name evidence="1" type="ordered locus">Ccan_21550</name>
</gene>
<dbReference type="HOGENOM" id="CLU_828624_0_0_10"/>
<dbReference type="PROSITE" id="PS51257">
    <property type="entry name" value="PROKAR_LIPOPROTEIN"/>
    <property type="match status" value="1"/>
</dbReference>
<proteinExistence type="predicted"/>
<reference evidence="1 2" key="1">
    <citation type="journal article" date="2011" name="J. Bacteriol.">
        <title>Complete genome sequence of the dog commensal and human pathogen Capnocytophaga canimorsus strain 5.</title>
        <authorList>
            <person name="Manfredi P."/>
            <person name="Pagni M."/>
            <person name="Cornelis G.R."/>
        </authorList>
    </citation>
    <scope>NUCLEOTIDE SEQUENCE [LARGE SCALE GENOMIC DNA]</scope>
    <source>
        <strain evidence="2">5</strain>
    </source>
</reference>
<organism evidence="1 2">
    <name type="scientific">Capnocytophaga canimorsus (strain 5)</name>
    <dbReference type="NCBI Taxonomy" id="860228"/>
    <lineage>
        <taxon>Bacteria</taxon>
        <taxon>Pseudomonadati</taxon>
        <taxon>Bacteroidota</taxon>
        <taxon>Flavobacteriia</taxon>
        <taxon>Flavobacteriales</taxon>
        <taxon>Flavobacteriaceae</taxon>
        <taxon>Capnocytophaga</taxon>
    </lineage>
</organism>
<keyword evidence="2" id="KW-1185">Reference proteome</keyword>
<dbReference type="STRING" id="860228.Ccan_21550"/>
<dbReference type="KEGG" id="ccm:Ccan_21550"/>
<dbReference type="eggNOG" id="COG5492">
    <property type="taxonomic scope" value="Bacteria"/>
</dbReference>
<dbReference type="EMBL" id="CP002113">
    <property type="protein sequence ID" value="AEK24271.1"/>
    <property type="molecule type" value="Genomic_DNA"/>
</dbReference>
<evidence type="ECO:0000313" key="1">
    <source>
        <dbReference type="EMBL" id="AEK24271.1"/>
    </source>
</evidence>
<protein>
    <recommendedName>
        <fullName evidence="3">Lipoprotein</fullName>
    </recommendedName>
</protein>